<protein>
    <recommendedName>
        <fullName evidence="1">AtuA-like ferredoxin-fold domain-containing protein</fullName>
    </recommendedName>
</protein>
<dbReference type="RefSeq" id="WP_243306977.1">
    <property type="nucleotide sequence ID" value="NZ_JALGBI010000001.1"/>
</dbReference>
<dbReference type="Proteomes" id="UP001139447">
    <property type="component" value="Unassembled WGS sequence"/>
</dbReference>
<dbReference type="PANTHER" id="PTHR47708:SF2">
    <property type="entry name" value="SI:CH73-132F6.5"/>
    <property type="match status" value="1"/>
</dbReference>
<sequence>MKKTISLREVAHSRSGEKGNSSTVSVIAYEMEDYALLCEQVTVEAVRRLYGPITKGRIQRYEVPRIGALNFVLDEVLEGGRSRTLAFEESGKALSSLMLSLPVEVDAGYVGRAQKMREAT</sequence>
<name>A0A9X1W1F0_9BURK</name>
<dbReference type="AlphaFoldDB" id="A0A9X1W1F0"/>
<organism evidence="2 3">
    <name type="scientific">Variovorax terrae</name>
    <dbReference type="NCBI Taxonomy" id="2923278"/>
    <lineage>
        <taxon>Bacteria</taxon>
        <taxon>Pseudomonadati</taxon>
        <taxon>Pseudomonadota</taxon>
        <taxon>Betaproteobacteria</taxon>
        <taxon>Burkholderiales</taxon>
        <taxon>Comamonadaceae</taxon>
        <taxon>Variovorax</taxon>
    </lineage>
</organism>
<gene>
    <name evidence="2" type="ORF">MMF98_14190</name>
</gene>
<dbReference type="PANTHER" id="PTHR47708">
    <property type="match status" value="1"/>
</dbReference>
<dbReference type="InterPro" id="IPR056362">
    <property type="entry name" value="AtuA-like_ferredoxin_dom"/>
</dbReference>
<dbReference type="Pfam" id="PF23544">
    <property type="entry name" value="AtuA_ferredoxin"/>
    <property type="match status" value="1"/>
</dbReference>
<evidence type="ECO:0000313" key="2">
    <source>
        <dbReference type="EMBL" id="MCJ0764363.1"/>
    </source>
</evidence>
<comment type="caution">
    <text evidence="2">The sequence shown here is derived from an EMBL/GenBank/DDBJ whole genome shotgun (WGS) entry which is preliminary data.</text>
</comment>
<accession>A0A9X1W1F0</accession>
<keyword evidence="3" id="KW-1185">Reference proteome</keyword>
<proteinExistence type="predicted"/>
<reference evidence="2" key="1">
    <citation type="submission" date="2022-03" db="EMBL/GenBank/DDBJ databases">
        <authorList>
            <person name="Woo C.Y."/>
        </authorList>
    </citation>
    <scope>NUCLEOTIDE SEQUENCE</scope>
    <source>
        <strain evidence="2">CYS-02</strain>
    </source>
</reference>
<evidence type="ECO:0000313" key="3">
    <source>
        <dbReference type="Proteomes" id="UP001139447"/>
    </source>
</evidence>
<dbReference type="EMBL" id="JALGBI010000001">
    <property type="protein sequence ID" value="MCJ0764363.1"/>
    <property type="molecule type" value="Genomic_DNA"/>
</dbReference>
<evidence type="ECO:0000259" key="1">
    <source>
        <dbReference type="Pfam" id="PF23544"/>
    </source>
</evidence>
<feature type="domain" description="AtuA-like ferredoxin-fold" evidence="1">
    <location>
        <begin position="5"/>
        <end position="103"/>
    </location>
</feature>